<dbReference type="Proteomes" id="UP000586918">
    <property type="component" value="Unassembled WGS sequence"/>
</dbReference>
<evidence type="ECO:0008006" key="4">
    <source>
        <dbReference type="Google" id="ProtNLM"/>
    </source>
</evidence>
<evidence type="ECO:0000256" key="1">
    <source>
        <dbReference type="SAM" id="MobiDB-lite"/>
    </source>
</evidence>
<gene>
    <name evidence="2" type="ORF">HF519_13375</name>
</gene>
<dbReference type="AlphaFoldDB" id="A0A848DJ86"/>
<reference evidence="2 3" key="1">
    <citation type="submission" date="2020-04" db="EMBL/GenBank/DDBJ databases">
        <authorList>
            <person name="Klaysubun C."/>
            <person name="Duangmal K."/>
            <person name="Lipun K."/>
        </authorList>
    </citation>
    <scope>NUCLEOTIDE SEQUENCE [LARGE SCALE GENOMIC DNA]</scope>
    <source>
        <strain evidence="2 3">DSM 45300</strain>
    </source>
</reference>
<evidence type="ECO:0000313" key="2">
    <source>
        <dbReference type="EMBL" id="NMH92541.1"/>
    </source>
</evidence>
<dbReference type="EMBL" id="JAAXKZ010000041">
    <property type="protein sequence ID" value="NMH92541.1"/>
    <property type="molecule type" value="Genomic_DNA"/>
</dbReference>
<organism evidence="2 3">
    <name type="scientific">Pseudonocardia bannensis</name>
    <dbReference type="NCBI Taxonomy" id="630973"/>
    <lineage>
        <taxon>Bacteria</taxon>
        <taxon>Bacillati</taxon>
        <taxon>Actinomycetota</taxon>
        <taxon>Actinomycetes</taxon>
        <taxon>Pseudonocardiales</taxon>
        <taxon>Pseudonocardiaceae</taxon>
        <taxon>Pseudonocardia</taxon>
    </lineage>
</organism>
<protein>
    <recommendedName>
        <fullName evidence="4">35 kDa protein</fullName>
    </recommendedName>
</protein>
<feature type="region of interest" description="Disordered" evidence="1">
    <location>
        <begin position="1"/>
        <end position="22"/>
    </location>
</feature>
<name>A0A848DJ86_9PSEU</name>
<feature type="region of interest" description="Disordered" evidence="1">
    <location>
        <begin position="40"/>
        <end position="78"/>
    </location>
</feature>
<feature type="compositionally biased region" description="Low complexity" evidence="1">
    <location>
        <begin position="45"/>
        <end position="55"/>
    </location>
</feature>
<accession>A0A848DJ86</accession>
<keyword evidence="3" id="KW-1185">Reference proteome</keyword>
<feature type="compositionally biased region" description="Basic and acidic residues" evidence="1">
    <location>
        <begin position="56"/>
        <end position="78"/>
    </location>
</feature>
<sequence length="78" mass="8563">MDGPGGEAAPTPDYTEAGVPSLDYVRERIEGRYARSLGATELADETQQAQSLAEQQAEREKAGRERLEEIRRSLRGDG</sequence>
<proteinExistence type="predicted"/>
<evidence type="ECO:0000313" key="3">
    <source>
        <dbReference type="Proteomes" id="UP000586918"/>
    </source>
</evidence>
<comment type="caution">
    <text evidence="2">The sequence shown here is derived from an EMBL/GenBank/DDBJ whole genome shotgun (WGS) entry which is preliminary data.</text>
</comment>